<feature type="compositionally biased region" description="Polar residues" evidence="1">
    <location>
        <begin position="1"/>
        <end position="11"/>
    </location>
</feature>
<reference evidence="2 3" key="1">
    <citation type="submission" date="2020-08" db="EMBL/GenBank/DDBJ databases">
        <title>Genome sequence of Rhizobiales bacterium strain IZ6.</title>
        <authorList>
            <person name="Nakai R."/>
            <person name="Naganuma T."/>
        </authorList>
    </citation>
    <scope>NUCLEOTIDE SEQUENCE [LARGE SCALE GENOMIC DNA]</scope>
    <source>
        <strain evidence="2 3">IZ6</strain>
    </source>
</reference>
<feature type="region of interest" description="Disordered" evidence="1">
    <location>
        <begin position="1"/>
        <end position="62"/>
    </location>
</feature>
<organism evidence="2 3">
    <name type="scientific">Terrihabitans soli</name>
    <dbReference type="NCBI Taxonomy" id="708113"/>
    <lineage>
        <taxon>Bacteria</taxon>
        <taxon>Pseudomonadati</taxon>
        <taxon>Pseudomonadota</taxon>
        <taxon>Alphaproteobacteria</taxon>
        <taxon>Hyphomicrobiales</taxon>
        <taxon>Terrihabitans</taxon>
    </lineage>
</organism>
<dbReference type="Proteomes" id="UP000515317">
    <property type="component" value="Chromosome"/>
</dbReference>
<dbReference type="RefSeq" id="WP_222876973.1">
    <property type="nucleotide sequence ID" value="NZ_AP023361.1"/>
</dbReference>
<protein>
    <submittedName>
        <fullName evidence="2">Uncharacterized protein</fullName>
    </submittedName>
</protein>
<dbReference type="AlphaFoldDB" id="A0A6S6QTS1"/>
<evidence type="ECO:0000313" key="2">
    <source>
        <dbReference type="EMBL" id="BCJ90340.1"/>
    </source>
</evidence>
<sequence length="62" mass="6567">MSKVPDQSPQTGKAVAGGVTNELSPDRTDSEAVRRRDDLTIRGADPKEIVPESAKDTSGNSK</sequence>
<accession>A0A6S6QTS1</accession>
<gene>
    <name evidence="2" type="ORF">IZ6_10750</name>
</gene>
<proteinExistence type="predicted"/>
<dbReference type="KEGG" id="tso:IZ6_10750"/>
<name>A0A6S6QTS1_9HYPH</name>
<dbReference type="EMBL" id="AP023361">
    <property type="protein sequence ID" value="BCJ90340.1"/>
    <property type="molecule type" value="Genomic_DNA"/>
</dbReference>
<keyword evidence="3" id="KW-1185">Reference proteome</keyword>
<evidence type="ECO:0000256" key="1">
    <source>
        <dbReference type="SAM" id="MobiDB-lite"/>
    </source>
</evidence>
<evidence type="ECO:0000313" key="3">
    <source>
        <dbReference type="Proteomes" id="UP000515317"/>
    </source>
</evidence>
<feature type="compositionally biased region" description="Basic and acidic residues" evidence="1">
    <location>
        <begin position="24"/>
        <end position="55"/>
    </location>
</feature>